<proteinExistence type="inferred from homology"/>
<comment type="similarity">
    <text evidence="1">Belongs to the glycosyl hydrolase 63 family.</text>
</comment>
<dbReference type="Gene3D" id="1.50.10.10">
    <property type="match status" value="1"/>
</dbReference>
<protein>
    <recommendedName>
        <fullName evidence="4">Mannosylglycerate hydrolase MGH1-like glycoside hydrolase domain-containing protein</fullName>
    </recommendedName>
</protein>
<dbReference type="AlphaFoldDB" id="A0A7C4D349"/>
<keyword evidence="3" id="KW-0326">Glycosidase</keyword>
<reference evidence="5" key="1">
    <citation type="journal article" date="2020" name="mSystems">
        <title>Genome- and Community-Level Interaction Insights into Carbon Utilization and Element Cycling Functions of Hydrothermarchaeota in Hydrothermal Sediment.</title>
        <authorList>
            <person name="Zhou Z."/>
            <person name="Liu Y."/>
            <person name="Xu W."/>
            <person name="Pan J."/>
            <person name="Luo Z.H."/>
            <person name="Li M."/>
        </authorList>
    </citation>
    <scope>NUCLEOTIDE SEQUENCE</scope>
    <source>
        <strain evidence="5">SpSt-649</strain>
    </source>
</reference>
<dbReference type="InterPro" id="IPR008928">
    <property type="entry name" value="6-hairpin_glycosidase_sf"/>
</dbReference>
<dbReference type="GO" id="GO:0004573">
    <property type="term" value="F:Glc3Man9GlcNAc2 oligosaccharide glucosidase activity"/>
    <property type="evidence" value="ECO:0007669"/>
    <property type="project" value="InterPro"/>
</dbReference>
<dbReference type="InterPro" id="IPR004888">
    <property type="entry name" value="Glycoside_hydrolase_63"/>
</dbReference>
<dbReference type="GO" id="GO:0006487">
    <property type="term" value="P:protein N-linked glycosylation"/>
    <property type="evidence" value="ECO:0007669"/>
    <property type="project" value="TreeGrafter"/>
</dbReference>
<evidence type="ECO:0000256" key="2">
    <source>
        <dbReference type="ARBA" id="ARBA00022801"/>
    </source>
</evidence>
<dbReference type="EMBL" id="DTBQ01000064">
    <property type="protein sequence ID" value="HGM46556.1"/>
    <property type="molecule type" value="Genomic_DNA"/>
</dbReference>
<dbReference type="SUPFAM" id="SSF48208">
    <property type="entry name" value="Six-hairpin glycosidases"/>
    <property type="match status" value="1"/>
</dbReference>
<keyword evidence="2" id="KW-0378">Hydrolase</keyword>
<evidence type="ECO:0000256" key="1">
    <source>
        <dbReference type="ARBA" id="ARBA00010833"/>
    </source>
</evidence>
<accession>A0A7C4D349</accession>
<evidence type="ECO:0000259" key="4">
    <source>
        <dbReference type="Pfam" id="PF22422"/>
    </source>
</evidence>
<dbReference type="PANTHER" id="PTHR10412">
    <property type="entry name" value="MANNOSYL-OLIGOSACCHARIDE GLUCOSIDASE"/>
    <property type="match status" value="1"/>
</dbReference>
<feature type="domain" description="Mannosylglycerate hydrolase MGH1-like glycoside hydrolase" evidence="4">
    <location>
        <begin position="39"/>
        <end position="382"/>
    </location>
</feature>
<evidence type="ECO:0000313" key="5">
    <source>
        <dbReference type="EMBL" id="HGM46556.1"/>
    </source>
</evidence>
<comment type="caution">
    <text evidence="5">The sequence shown here is derived from an EMBL/GenBank/DDBJ whole genome shotgun (WGS) entry which is preliminary data.</text>
</comment>
<sequence>MRISALNNEVVSGAISVLYHNTVKYRGFNITVPHLERYPIPYCWDTAFHVLAFLHFDVTLAKENLECLLSLADPDGKIPNAPTEAGDQDLRSQPPIIVYSALRLYEVERNRELLLKWYPSLKQYYWWWRKKGDPLNHGFISPFTGAREKAHPKTAYWAVCSTGMDNHPIYDFTNGNALEVNGLYYIPVKDLLLTSTLALAAKALAEMAGQLKFENDKAVFEQEYECLSEKYRYELWDDVEEFYFAADWKGSRIKVKSVQAFVSLLADIPDSSQRKHLIGHLTSPEEFWGNLGIPSVAFDDETYMTPQPSWYYSRDPYYWRGPIWAPTTYLVFRALLNNGYANLAREVVQRWVDLVYASKEFPEYFYADGRPGATRLSNFGWTAAVTVSMLVESGLVSRSEVTAAKEQVEELLRRRGASYGRAD</sequence>
<dbReference type="Pfam" id="PF22422">
    <property type="entry name" value="MGH1-like_GH"/>
    <property type="match status" value="1"/>
</dbReference>
<dbReference type="PANTHER" id="PTHR10412:SF11">
    <property type="entry name" value="MANNOSYL-OLIGOSACCHARIDE GLUCOSIDASE"/>
    <property type="match status" value="1"/>
</dbReference>
<organism evidence="5">
    <name type="scientific">Thermofilum pendens</name>
    <dbReference type="NCBI Taxonomy" id="2269"/>
    <lineage>
        <taxon>Archaea</taxon>
        <taxon>Thermoproteota</taxon>
        <taxon>Thermoprotei</taxon>
        <taxon>Thermofilales</taxon>
        <taxon>Thermofilaceae</taxon>
        <taxon>Thermofilum</taxon>
    </lineage>
</organism>
<gene>
    <name evidence="5" type="ORF">ENU21_02225</name>
</gene>
<dbReference type="GO" id="GO:0009311">
    <property type="term" value="P:oligosaccharide metabolic process"/>
    <property type="evidence" value="ECO:0007669"/>
    <property type="project" value="InterPro"/>
</dbReference>
<dbReference type="InterPro" id="IPR012341">
    <property type="entry name" value="6hp_glycosidase-like_sf"/>
</dbReference>
<name>A0A7C4D349_THEPE</name>
<evidence type="ECO:0000256" key="3">
    <source>
        <dbReference type="ARBA" id="ARBA00023295"/>
    </source>
</evidence>
<dbReference type="InterPro" id="IPR054491">
    <property type="entry name" value="MGH1-like_GH"/>
</dbReference>